<dbReference type="WBParaSite" id="SMUV_0000686501-mRNA-1">
    <property type="protein sequence ID" value="SMUV_0000686501-mRNA-1"/>
    <property type="gene ID" value="SMUV_0000686501"/>
</dbReference>
<feature type="region of interest" description="Disordered" evidence="3">
    <location>
        <begin position="160"/>
        <end position="184"/>
    </location>
</feature>
<protein>
    <recommendedName>
        <fullName evidence="2">Nuclear cap-binding protein subunit 3</fullName>
    </recommendedName>
</protein>
<feature type="compositionally biased region" description="Basic and acidic residues" evidence="3">
    <location>
        <begin position="308"/>
        <end position="328"/>
    </location>
</feature>
<keyword evidence="4" id="KW-1185">Reference proteome</keyword>
<feature type="compositionally biased region" description="Polar residues" evidence="3">
    <location>
        <begin position="371"/>
        <end position="382"/>
    </location>
</feature>
<comment type="similarity">
    <text evidence="1">Belongs to the NCBP3 family.</text>
</comment>
<accession>A0A0N5AQA9</accession>
<sequence length="426" mass="48785">MCLAGKDDFNRSTTKNFAQPFAEGYLRRSSNDRSNNLQETRVVQKKMFDDVISKRRLLGAKRFGIEPRAEELSISSDELYDLYKSMEIDPFDNNVRFHSVLLYGIDGLTAFQIHKIFAEFSPTAVDIIDDKTCNVIWDERYTVGKMMLEMTKPLKRVRGHRKIEEGEVHENSSDEEDGEMKEEQGDDVVISIKGKTEGTSKFHCTNDDYVEVDVDKVKIPPGKWRVLTKHVSHNQFIILRLSLREDLRKVKVGLSHTSKAVETNESATDKGYTYMWTNKKDHIRPGLNIFDAKGNELEWDYEHDTRFYTEPEAESKEAKDDKQKESSKITEAILGKRKIKSHGRGAKKARDLSDLLSGDGSMVADREENNKTTNKPHSTQVDESYDDTGDSDISDDLDPEPTPQPWNCQRVQPRFTTSSGNTVKRN</sequence>
<feature type="region of interest" description="Disordered" evidence="3">
    <location>
        <begin position="308"/>
        <end position="426"/>
    </location>
</feature>
<dbReference type="AlphaFoldDB" id="A0A0N5AQA9"/>
<feature type="compositionally biased region" description="Basic residues" evidence="3">
    <location>
        <begin position="335"/>
        <end position="347"/>
    </location>
</feature>
<dbReference type="GO" id="GO:0000340">
    <property type="term" value="F:RNA 7-methylguanosine cap binding"/>
    <property type="evidence" value="ECO:0007669"/>
    <property type="project" value="InterPro"/>
</dbReference>
<feature type="compositionally biased region" description="Polar residues" evidence="3">
    <location>
        <begin position="405"/>
        <end position="426"/>
    </location>
</feature>
<dbReference type="PANTHER" id="PTHR16291:SF0">
    <property type="entry name" value="NUCLEAR CAP-BINDING PROTEIN SUBUNIT 3"/>
    <property type="match status" value="1"/>
</dbReference>
<dbReference type="GO" id="GO:0003729">
    <property type="term" value="F:mRNA binding"/>
    <property type="evidence" value="ECO:0007669"/>
    <property type="project" value="InterPro"/>
</dbReference>
<evidence type="ECO:0000256" key="1">
    <source>
        <dbReference type="ARBA" id="ARBA00006069"/>
    </source>
</evidence>
<name>A0A0N5AQA9_9BILA</name>
<proteinExistence type="inferred from homology"/>
<evidence type="ECO:0000313" key="4">
    <source>
        <dbReference type="Proteomes" id="UP000046393"/>
    </source>
</evidence>
<dbReference type="STRING" id="451379.A0A0N5AQA9"/>
<evidence type="ECO:0000256" key="3">
    <source>
        <dbReference type="SAM" id="MobiDB-lite"/>
    </source>
</evidence>
<evidence type="ECO:0000256" key="2">
    <source>
        <dbReference type="ARBA" id="ARBA00019876"/>
    </source>
</evidence>
<dbReference type="Proteomes" id="UP000046393">
    <property type="component" value="Unplaced"/>
</dbReference>
<dbReference type="GO" id="GO:0005634">
    <property type="term" value="C:nucleus"/>
    <property type="evidence" value="ECO:0007669"/>
    <property type="project" value="TreeGrafter"/>
</dbReference>
<feature type="compositionally biased region" description="Acidic residues" evidence="3">
    <location>
        <begin position="173"/>
        <end position="184"/>
    </location>
</feature>
<reference evidence="5" key="1">
    <citation type="submission" date="2017-02" db="UniProtKB">
        <authorList>
            <consortium name="WormBaseParasite"/>
        </authorList>
    </citation>
    <scope>IDENTIFICATION</scope>
</reference>
<feature type="compositionally biased region" description="Basic and acidic residues" evidence="3">
    <location>
        <begin position="162"/>
        <end position="172"/>
    </location>
</feature>
<dbReference type="PANTHER" id="PTHR16291">
    <property type="entry name" value="NUCLEAR CAP-BINDING PROTEIN SUBUNIT 3"/>
    <property type="match status" value="1"/>
</dbReference>
<organism evidence="4 5">
    <name type="scientific">Syphacia muris</name>
    <dbReference type="NCBI Taxonomy" id="451379"/>
    <lineage>
        <taxon>Eukaryota</taxon>
        <taxon>Metazoa</taxon>
        <taxon>Ecdysozoa</taxon>
        <taxon>Nematoda</taxon>
        <taxon>Chromadorea</taxon>
        <taxon>Rhabditida</taxon>
        <taxon>Spirurina</taxon>
        <taxon>Oxyuridomorpha</taxon>
        <taxon>Oxyuroidea</taxon>
        <taxon>Oxyuridae</taxon>
        <taxon>Syphacia</taxon>
    </lineage>
</organism>
<evidence type="ECO:0000313" key="5">
    <source>
        <dbReference type="WBParaSite" id="SMUV_0000686501-mRNA-1"/>
    </source>
</evidence>
<dbReference type="InterPro" id="IPR019416">
    <property type="entry name" value="NCBP3"/>
</dbReference>
<feature type="compositionally biased region" description="Acidic residues" evidence="3">
    <location>
        <begin position="383"/>
        <end position="399"/>
    </location>
</feature>